<accession>G8YC29</accession>
<organism evidence="2 3">
    <name type="scientific">Pichia sorbitophila (strain ATCC MYA-4447 / BCRC 22081 / CBS 7064 / NBRC 10061 / NRRL Y-12695)</name>
    <name type="common">Hybrid yeast</name>
    <dbReference type="NCBI Taxonomy" id="559304"/>
    <lineage>
        <taxon>Eukaryota</taxon>
        <taxon>Fungi</taxon>
        <taxon>Dikarya</taxon>
        <taxon>Ascomycota</taxon>
        <taxon>Saccharomycotina</taxon>
        <taxon>Pichiomycetes</taxon>
        <taxon>Debaryomycetaceae</taxon>
        <taxon>Millerozyma</taxon>
    </lineage>
</organism>
<dbReference type="AlphaFoldDB" id="G8YC29"/>
<dbReference type="Proteomes" id="UP000005222">
    <property type="component" value="Chromosome J"/>
</dbReference>
<evidence type="ECO:0000259" key="1">
    <source>
        <dbReference type="PROSITE" id="PS50181"/>
    </source>
</evidence>
<gene>
    <name evidence="2" type="primary">Piso0_002239</name>
    <name evidence="2" type="ORF">GNLVRS01_PISO0J07687g</name>
</gene>
<dbReference type="PROSITE" id="PS50181">
    <property type="entry name" value="FBOX"/>
    <property type="match status" value="1"/>
</dbReference>
<protein>
    <submittedName>
        <fullName evidence="2">Piso0_002239 protein</fullName>
    </submittedName>
</protein>
<dbReference type="STRING" id="559304.G8YC29"/>
<dbReference type="InParanoid" id="G8YC29"/>
<evidence type="ECO:0000313" key="3">
    <source>
        <dbReference type="Proteomes" id="UP000005222"/>
    </source>
</evidence>
<dbReference type="eggNOG" id="ENOG502R67H">
    <property type="taxonomic scope" value="Eukaryota"/>
</dbReference>
<dbReference type="EMBL" id="FO082050">
    <property type="protein sequence ID" value="CCE82510.1"/>
    <property type="molecule type" value="Genomic_DNA"/>
</dbReference>
<evidence type="ECO:0000313" key="2">
    <source>
        <dbReference type="EMBL" id="CCE82510.1"/>
    </source>
</evidence>
<proteinExistence type="predicted"/>
<reference evidence="2 3" key="1">
    <citation type="journal article" date="2012" name="G3 (Bethesda)">
        <title>Pichia sorbitophila, an interspecies yeast hybrid reveals early steps of genome resolution following polyploidization.</title>
        <authorList>
            <person name="Leh Louis V."/>
            <person name="Despons L."/>
            <person name="Friedrich A."/>
            <person name="Martin T."/>
            <person name="Durrens P."/>
            <person name="Casaregola S."/>
            <person name="Neuveglise C."/>
            <person name="Fairhead C."/>
            <person name="Marck C."/>
            <person name="Cruz J.A."/>
            <person name="Straub M.L."/>
            <person name="Kugler V."/>
            <person name="Sacerdot C."/>
            <person name="Uzunov Z."/>
            <person name="Thierry A."/>
            <person name="Weiss S."/>
            <person name="Bleykasten C."/>
            <person name="De Montigny J."/>
            <person name="Jacques N."/>
            <person name="Jung P."/>
            <person name="Lemaire M."/>
            <person name="Mallet S."/>
            <person name="Morel G."/>
            <person name="Richard G.F."/>
            <person name="Sarkar A."/>
            <person name="Savel G."/>
            <person name="Schacherer J."/>
            <person name="Seret M.L."/>
            <person name="Talla E."/>
            <person name="Samson G."/>
            <person name="Jubin C."/>
            <person name="Poulain J."/>
            <person name="Vacherie B."/>
            <person name="Barbe V."/>
            <person name="Pelletier E."/>
            <person name="Sherman D.J."/>
            <person name="Westhof E."/>
            <person name="Weissenbach J."/>
            <person name="Baret P.V."/>
            <person name="Wincker P."/>
            <person name="Gaillardin C."/>
            <person name="Dujon B."/>
            <person name="Souciet J.L."/>
        </authorList>
    </citation>
    <scope>NUCLEOTIDE SEQUENCE [LARGE SCALE GENOMIC DNA]</scope>
    <source>
        <strain evidence="3">ATCC MYA-4447 / BCRC 22081 / CBS 7064 / NBRC 10061 / NRRL Y-12695</strain>
    </source>
</reference>
<name>G8YC29_PICSO</name>
<dbReference type="HOGENOM" id="CLU_394915_0_0_1"/>
<dbReference type="InterPro" id="IPR036047">
    <property type="entry name" value="F-box-like_dom_sf"/>
</dbReference>
<dbReference type="OMA" id="RDWKFKN"/>
<dbReference type="SUPFAM" id="SSF81383">
    <property type="entry name" value="F-box domain"/>
    <property type="match status" value="1"/>
</dbReference>
<feature type="domain" description="F-box" evidence="1">
    <location>
        <begin position="88"/>
        <end position="134"/>
    </location>
</feature>
<dbReference type="Pfam" id="PF12937">
    <property type="entry name" value="F-box-like"/>
    <property type="match status" value="1"/>
</dbReference>
<keyword evidence="3" id="KW-1185">Reference proteome</keyword>
<dbReference type="OrthoDB" id="5351126at2759"/>
<dbReference type="InterPro" id="IPR001810">
    <property type="entry name" value="F-box_dom"/>
</dbReference>
<sequence length="605" mass="69370">MSLEAIDFKAHLPPYRSLLTPNARYDYRTHSLVPINENDLKRITLMNAKRAAASSGSRIKMKYRSLLDASKCTSILSLRLSNHNRPPSVTIRSLPVEILTYIMELVDDKDTYHNCLFVCKLFHQIAVPELYKDLYFTSTYRFAQFITYLRLCPEVGTYVRSVDLSHIRSGHPNGDDEFFDIPAITSEENSKDDDSETKILAGWRDWKFKKNPLYTKHSPVLTRMNTTAQSSTRSSHSSKSYKIQANKILNISKSLILFRGRKRQKIEINPNQKSHASNRANETKKEGTHPLINRFLINYSNSKDIPIGYILHLISLCPNIVSMNMANISLSTDYEIKRPSVLKFKTFDLTNNYTSDLSYPSRTLMSSKASKINRDLDTIHPLPLMGQDSSKSRQLSVSSNSSASSMYSIAFSHKRHDAQLSPLPSTVIDMSYLNRGDGRFFLSDLNLKSMNPEYLTRINEGEILQAITPQRKLNGNLKFLNLSSMMWLTRKSVSSFLKELVYDDDIGDLEKETASFRDMERQPRHLSSPETRGCLQSKSPKKLVVDLTDSGMYKNLNWAQLIDFNSQEGCILAKKIIEDRLFSTEEEILRNERIRRGRMGENYLT</sequence>